<proteinExistence type="predicted"/>
<dbReference type="PROSITE" id="PS50109">
    <property type="entry name" value="HIS_KIN"/>
    <property type="match status" value="1"/>
</dbReference>
<dbReference type="SUPFAM" id="SSF55785">
    <property type="entry name" value="PYP-like sensor domain (PAS domain)"/>
    <property type="match status" value="3"/>
</dbReference>
<dbReference type="SMART" id="SM00086">
    <property type="entry name" value="PAC"/>
    <property type="match status" value="3"/>
</dbReference>
<dbReference type="InterPro" id="IPR000700">
    <property type="entry name" value="PAS-assoc_C"/>
</dbReference>
<dbReference type="Gene3D" id="3.30.450.20">
    <property type="entry name" value="PAS domain"/>
    <property type="match status" value="4"/>
</dbReference>
<dbReference type="CDD" id="cd12913">
    <property type="entry name" value="PDC1_MCP_like"/>
    <property type="match status" value="1"/>
</dbReference>
<dbReference type="PROSITE" id="PS50112">
    <property type="entry name" value="PAS"/>
    <property type="match status" value="2"/>
</dbReference>
<gene>
    <name evidence="21" type="ORF">HC246_17345</name>
</gene>
<dbReference type="Pfam" id="PF00512">
    <property type="entry name" value="HisKA"/>
    <property type="match status" value="1"/>
</dbReference>
<evidence type="ECO:0000256" key="9">
    <source>
        <dbReference type="ARBA" id="ARBA00022777"/>
    </source>
</evidence>
<evidence type="ECO:0000256" key="4">
    <source>
        <dbReference type="ARBA" id="ARBA00022475"/>
    </source>
</evidence>
<protein>
    <recommendedName>
        <fullName evidence="3">histidine kinase</fullName>
        <ecNumber evidence="3">2.7.13.3</ecNumber>
    </recommendedName>
</protein>
<keyword evidence="22" id="KW-1185">Reference proteome</keyword>
<dbReference type="PANTHER" id="PTHR43047">
    <property type="entry name" value="TWO-COMPONENT HISTIDINE PROTEIN KINASE"/>
    <property type="match status" value="1"/>
</dbReference>
<accession>A0ABX1LWA1</accession>
<dbReference type="Gene3D" id="6.10.340.10">
    <property type="match status" value="1"/>
</dbReference>
<keyword evidence="11 15" id="KW-1133">Transmembrane helix</keyword>
<dbReference type="InterPro" id="IPR003660">
    <property type="entry name" value="HAMP_dom"/>
</dbReference>
<feature type="domain" description="PAC" evidence="19">
    <location>
        <begin position="668"/>
        <end position="720"/>
    </location>
</feature>
<dbReference type="SMART" id="SM00065">
    <property type="entry name" value="GAF"/>
    <property type="match status" value="1"/>
</dbReference>
<comment type="subcellular location">
    <subcellularLocation>
        <location evidence="2">Cell membrane</location>
        <topology evidence="2">Multi-pass membrane protein</topology>
    </subcellularLocation>
</comment>
<dbReference type="SUPFAM" id="SSF55874">
    <property type="entry name" value="ATPase domain of HSP90 chaperone/DNA topoisomerase II/histidine kinase"/>
    <property type="match status" value="1"/>
</dbReference>
<dbReference type="InterPro" id="IPR001610">
    <property type="entry name" value="PAC"/>
</dbReference>
<dbReference type="InterPro" id="IPR004358">
    <property type="entry name" value="Sig_transdc_His_kin-like_C"/>
</dbReference>
<dbReference type="PROSITE" id="PS50885">
    <property type="entry name" value="HAMP"/>
    <property type="match status" value="1"/>
</dbReference>
<comment type="catalytic activity">
    <reaction evidence="1">
        <text>ATP + protein L-histidine = ADP + protein N-phospho-L-histidine.</text>
        <dbReference type="EC" id="2.7.13.3"/>
    </reaction>
</comment>
<keyword evidence="12" id="KW-0902">Two-component regulatory system</keyword>
<dbReference type="Gene3D" id="1.10.287.130">
    <property type="match status" value="1"/>
</dbReference>
<organism evidence="21 22">
    <name type="scientific">Pseudanabaena yagii GIHE-NHR1</name>
    <dbReference type="NCBI Taxonomy" id="2722753"/>
    <lineage>
        <taxon>Bacteria</taxon>
        <taxon>Bacillati</taxon>
        <taxon>Cyanobacteriota</taxon>
        <taxon>Cyanophyceae</taxon>
        <taxon>Pseudanabaenales</taxon>
        <taxon>Pseudanabaenaceae</taxon>
        <taxon>Pseudanabaena</taxon>
        <taxon>Pseudanabaena yagii</taxon>
    </lineage>
</organism>
<feature type="domain" description="HAMP" evidence="20">
    <location>
        <begin position="390"/>
        <end position="442"/>
    </location>
</feature>
<dbReference type="SMART" id="SM00304">
    <property type="entry name" value="HAMP"/>
    <property type="match status" value="1"/>
</dbReference>
<dbReference type="SUPFAM" id="SSF52172">
    <property type="entry name" value="CheY-like"/>
    <property type="match status" value="1"/>
</dbReference>
<name>A0ABX1LWA1_9CYAN</name>
<evidence type="ECO:0000256" key="5">
    <source>
        <dbReference type="ARBA" id="ARBA00022553"/>
    </source>
</evidence>
<dbReference type="InterPro" id="IPR011006">
    <property type="entry name" value="CheY-like_superfamily"/>
</dbReference>
<dbReference type="Pfam" id="PF08448">
    <property type="entry name" value="PAS_4"/>
    <property type="match status" value="1"/>
</dbReference>
<evidence type="ECO:0000256" key="8">
    <source>
        <dbReference type="ARBA" id="ARBA00022741"/>
    </source>
</evidence>
<feature type="domain" description="PAS" evidence="18">
    <location>
        <begin position="590"/>
        <end position="662"/>
    </location>
</feature>
<dbReference type="InterPro" id="IPR003661">
    <property type="entry name" value="HisK_dim/P_dom"/>
</dbReference>
<dbReference type="EMBL" id="JAAVJL010000002">
    <property type="protein sequence ID" value="NMF59736.1"/>
    <property type="molecule type" value="Genomic_DNA"/>
</dbReference>
<dbReference type="Pfam" id="PF02518">
    <property type="entry name" value="HATPase_c"/>
    <property type="match status" value="1"/>
</dbReference>
<keyword evidence="13 15" id="KW-0472">Membrane</keyword>
<feature type="domain" description="PAS" evidence="18">
    <location>
        <begin position="888"/>
        <end position="958"/>
    </location>
</feature>
<evidence type="ECO:0000259" key="17">
    <source>
        <dbReference type="PROSITE" id="PS50110"/>
    </source>
</evidence>
<evidence type="ECO:0000256" key="1">
    <source>
        <dbReference type="ARBA" id="ARBA00000085"/>
    </source>
</evidence>
<evidence type="ECO:0000256" key="11">
    <source>
        <dbReference type="ARBA" id="ARBA00022989"/>
    </source>
</evidence>
<evidence type="ECO:0000256" key="10">
    <source>
        <dbReference type="ARBA" id="ARBA00022840"/>
    </source>
</evidence>
<comment type="caution">
    <text evidence="21">The sequence shown here is derived from an EMBL/GenBank/DDBJ whole genome shotgun (WGS) entry which is preliminary data.</text>
</comment>
<evidence type="ECO:0000313" key="21">
    <source>
        <dbReference type="EMBL" id="NMF59736.1"/>
    </source>
</evidence>
<dbReference type="InterPro" id="IPR003018">
    <property type="entry name" value="GAF"/>
</dbReference>
<dbReference type="SMART" id="SM00387">
    <property type="entry name" value="HATPase_c"/>
    <property type="match status" value="1"/>
</dbReference>
<feature type="modified residue" description="4-aspartylphosphate" evidence="14">
    <location>
        <position position="1345"/>
    </location>
</feature>
<evidence type="ECO:0000313" key="22">
    <source>
        <dbReference type="Proteomes" id="UP000738376"/>
    </source>
</evidence>
<keyword evidence="4" id="KW-1003">Cell membrane</keyword>
<dbReference type="CDD" id="cd00082">
    <property type="entry name" value="HisKA"/>
    <property type="match status" value="1"/>
</dbReference>
<dbReference type="SMART" id="SM00091">
    <property type="entry name" value="PAS"/>
    <property type="match status" value="3"/>
</dbReference>
<reference evidence="21 22" key="1">
    <citation type="submission" date="2020-03" db="EMBL/GenBank/DDBJ databases">
        <title>Draft Genome Sequence of 2-Methylisoborneol Producing Pseudanabaena yagii Strain GIHE-NHR1 Isolated from North Han River in South Korea.</title>
        <authorList>
            <person name="Jeong J."/>
        </authorList>
    </citation>
    <scope>NUCLEOTIDE SEQUENCE [LARGE SCALE GENOMIC DNA]</scope>
    <source>
        <strain evidence="21 22">GIHE-NHR1</strain>
    </source>
</reference>
<evidence type="ECO:0000256" key="6">
    <source>
        <dbReference type="ARBA" id="ARBA00022679"/>
    </source>
</evidence>
<dbReference type="Pfam" id="PF02743">
    <property type="entry name" value="dCache_1"/>
    <property type="match status" value="1"/>
</dbReference>
<keyword evidence="10" id="KW-0067">ATP-binding</keyword>
<keyword evidence="9" id="KW-0418">Kinase</keyword>
<dbReference type="Gene3D" id="3.30.450.40">
    <property type="match status" value="1"/>
</dbReference>
<dbReference type="Pfam" id="PF08447">
    <property type="entry name" value="PAS_3"/>
    <property type="match status" value="1"/>
</dbReference>
<dbReference type="NCBIfam" id="TIGR00229">
    <property type="entry name" value="sensory_box"/>
    <property type="match status" value="3"/>
</dbReference>
<dbReference type="CDD" id="cd06225">
    <property type="entry name" value="HAMP"/>
    <property type="match status" value="1"/>
</dbReference>
<evidence type="ECO:0000256" key="12">
    <source>
        <dbReference type="ARBA" id="ARBA00023012"/>
    </source>
</evidence>
<dbReference type="InterPro" id="IPR035965">
    <property type="entry name" value="PAS-like_dom_sf"/>
</dbReference>
<dbReference type="InterPro" id="IPR013656">
    <property type="entry name" value="PAS_4"/>
</dbReference>
<feature type="domain" description="Response regulatory" evidence="17">
    <location>
        <begin position="1296"/>
        <end position="1412"/>
    </location>
</feature>
<dbReference type="InterPro" id="IPR003594">
    <property type="entry name" value="HATPase_dom"/>
</dbReference>
<dbReference type="RefSeq" id="WP_169364732.1">
    <property type="nucleotide sequence ID" value="NZ_JAAVJL010000002.1"/>
</dbReference>
<dbReference type="PANTHER" id="PTHR43047:SF72">
    <property type="entry name" value="OSMOSENSING HISTIDINE PROTEIN KINASE SLN1"/>
    <property type="match status" value="1"/>
</dbReference>
<dbReference type="Gene3D" id="3.40.50.2300">
    <property type="match status" value="1"/>
</dbReference>
<dbReference type="InterPro" id="IPR029151">
    <property type="entry name" value="Sensor-like_sf"/>
</dbReference>
<dbReference type="SMART" id="SM00448">
    <property type="entry name" value="REC"/>
    <property type="match status" value="1"/>
</dbReference>
<dbReference type="CDD" id="cd17546">
    <property type="entry name" value="REC_hyHK_CKI1_RcsC-like"/>
    <property type="match status" value="1"/>
</dbReference>
<dbReference type="InterPro" id="IPR029016">
    <property type="entry name" value="GAF-like_dom_sf"/>
</dbReference>
<dbReference type="InterPro" id="IPR000014">
    <property type="entry name" value="PAS"/>
</dbReference>
<feature type="transmembrane region" description="Helical" evidence="15">
    <location>
        <begin position="21"/>
        <end position="43"/>
    </location>
</feature>
<dbReference type="InterPro" id="IPR036097">
    <property type="entry name" value="HisK_dim/P_sf"/>
</dbReference>
<dbReference type="PROSITE" id="PS50110">
    <property type="entry name" value="RESPONSE_REGULATORY"/>
    <property type="match status" value="1"/>
</dbReference>
<dbReference type="Pfam" id="PF01590">
    <property type="entry name" value="GAF"/>
    <property type="match status" value="1"/>
</dbReference>
<evidence type="ECO:0000256" key="13">
    <source>
        <dbReference type="ARBA" id="ARBA00023136"/>
    </source>
</evidence>
<dbReference type="SUPFAM" id="SSF103190">
    <property type="entry name" value="Sensory domain-like"/>
    <property type="match status" value="1"/>
</dbReference>
<evidence type="ECO:0000256" key="2">
    <source>
        <dbReference type="ARBA" id="ARBA00004651"/>
    </source>
</evidence>
<keyword evidence="6" id="KW-0808">Transferase</keyword>
<dbReference type="Pfam" id="PF13426">
    <property type="entry name" value="PAS_9"/>
    <property type="match status" value="1"/>
</dbReference>
<dbReference type="Pfam" id="PF00072">
    <property type="entry name" value="Response_reg"/>
    <property type="match status" value="1"/>
</dbReference>
<sequence length="1508" mass="170542">MITRLLLSDIFTKKRNLSLQCLLICQFVILIVGISGVLAWLSWRSEQETIANLVGQLQNEISDRIEQKLTSYLETPHLINKINADAVRQGILKTQGRSSEIYLWQQIQNFPTVSWIYYGGEKDGEFVGVNRLEIENSDKKESSTNGKENPSSSLQLAINLNGLQRYYYSLDQQGNRVEKRGKPEFYDARQRPWYQAALKTNQPIWSSIYQDSTLPEQVITASLAVYNAQGDRIGVLGADLSLENLCQFLRGLRIGKSGQAFIIESSGLLVASSTMENPYEIGKNPQKPERLSVKNIDQPMIRATVGQLEQQVGSLSQIKSEQRLQFWADGKHLFLKVIPYQDPRGINWLIAVVMPEADFMEQLDAKRQTTILLTCIALGSAITLGVLTTQYINKSLLRLTLASQALANGELEREVPPVQIKELNLLSQAFNQMAVRLKQAFTDIEKVNEDLETQIAERTSALRASEELFSKVFWASPYPITISSRLDKRVIAFNESYLSITEYLREDLDGKKVTELPTWVNSKDLAHIVQTLDANGSLRNYEMSYRKKSQQICTALISCETITLNGESCVITVFNDISDRKQIENALSTSEEKFRSLVANLSGIVYRCACNPEWKMEFLGGAVTEMTGYTSEDFINNQTRSWMSIIHPEDREMVERIVHEGLICREPFILEYRIIDAHVNIRWFYEKGQAVFNRESELLWLDGAIFDISDRKQVESELLERVHFSILMAEIGAASNQLDSLEEVLQSYVESLWRHMNVDFAQIWTVNTLGTNLDLQANAGHYNQEDSDRLSNLVAREKIWSITQGNFQPLLTEQILADLTDTEREWLDQQGIISIAGYPLLWRDRVIGVMLLVSQSHLDTDIHAIDSIANAIALGIDHKQAEERLKVTNAEMRALFAAMDEVILVRDRQGRILKIPETRKKLGWLTPSQVVGKLPSEILSPELSDLFISTIQNVLATQQTLSIEYNLTDTEQPIWWNASISPIDQETVVWVARDISDRKLFEQQLKQAKQAAEAASQAKGQFLASMSHELRTPLNAILGFAQLMARDSSLKDTHHSYLKIIHNSGEHLLELINDVLDMSKIESGRITLNLTSFDLHHLLDTLEKMFRLRASDKGLQLIFKRSPQVPQWINADEGKLRQILINLLSNAIKFTNYGSVLLSTEVSEIAQVERTSLSETISSTIETSSDAIDSQSQSLLKFTVEDTGEGIPATHLEKIFEAFEQTELGRQASEGTGLGLPISLKFAQFMGGKILVSSKLGQGSIFQVELPVQIPKTSGISKKLPDFYIIGLAPNQPEYRILVVEDRWESRHFLVKLLEAVGFQVKEAENGAEAIAIWEEWEPHLIWMDMRMPVMDGYEATRQIKSHLKGQATVIIALTASALEEEKAIILSAGCDDFVRKPFREAVILDKLAEYLGVTYLYETEDDHDNRNSKKNDLDTLEANLKNNLSQMPDDWIRQLQQAATLADNDLIADLIKAIPINNTVLIQSLISLVDNFCYNQIMNLAQQGLEK</sequence>
<dbReference type="Pfam" id="PF00672">
    <property type="entry name" value="HAMP"/>
    <property type="match status" value="1"/>
</dbReference>
<keyword evidence="7 15" id="KW-0812">Transmembrane</keyword>
<dbReference type="PROSITE" id="PS50113">
    <property type="entry name" value="PAC"/>
    <property type="match status" value="1"/>
</dbReference>
<evidence type="ECO:0000256" key="3">
    <source>
        <dbReference type="ARBA" id="ARBA00012438"/>
    </source>
</evidence>
<evidence type="ECO:0000256" key="15">
    <source>
        <dbReference type="SAM" id="Phobius"/>
    </source>
</evidence>
<dbReference type="SMART" id="SM00388">
    <property type="entry name" value="HisKA"/>
    <property type="match status" value="1"/>
</dbReference>
<evidence type="ECO:0000259" key="19">
    <source>
        <dbReference type="PROSITE" id="PS50113"/>
    </source>
</evidence>
<evidence type="ECO:0000256" key="7">
    <source>
        <dbReference type="ARBA" id="ARBA00022692"/>
    </source>
</evidence>
<dbReference type="PRINTS" id="PR00344">
    <property type="entry name" value="BCTRLSENSOR"/>
</dbReference>
<keyword evidence="5 14" id="KW-0597">Phosphoprotein</keyword>
<dbReference type="InterPro" id="IPR001789">
    <property type="entry name" value="Sig_transdc_resp-reg_receiver"/>
</dbReference>
<dbReference type="InterPro" id="IPR005467">
    <property type="entry name" value="His_kinase_dom"/>
</dbReference>
<dbReference type="InterPro" id="IPR013655">
    <property type="entry name" value="PAS_fold_3"/>
</dbReference>
<keyword evidence="8" id="KW-0547">Nucleotide-binding</keyword>
<evidence type="ECO:0000259" key="18">
    <source>
        <dbReference type="PROSITE" id="PS50112"/>
    </source>
</evidence>
<dbReference type="SUPFAM" id="SSF55781">
    <property type="entry name" value="GAF domain-like"/>
    <property type="match status" value="1"/>
</dbReference>
<dbReference type="SUPFAM" id="SSF47384">
    <property type="entry name" value="Homodimeric domain of signal transducing histidine kinase"/>
    <property type="match status" value="1"/>
</dbReference>
<evidence type="ECO:0000259" key="20">
    <source>
        <dbReference type="PROSITE" id="PS50885"/>
    </source>
</evidence>
<dbReference type="CDD" id="cd16922">
    <property type="entry name" value="HATPase_EvgS-ArcB-TorS-like"/>
    <property type="match status" value="1"/>
</dbReference>
<feature type="domain" description="Histidine kinase" evidence="16">
    <location>
        <begin position="1025"/>
        <end position="1270"/>
    </location>
</feature>
<dbReference type="Proteomes" id="UP000738376">
    <property type="component" value="Unassembled WGS sequence"/>
</dbReference>
<dbReference type="InterPro" id="IPR033479">
    <property type="entry name" value="dCache_1"/>
</dbReference>
<evidence type="ECO:0000259" key="16">
    <source>
        <dbReference type="PROSITE" id="PS50109"/>
    </source>
</evidence>
<dbReference type="CDD" id="cd00130">
    <property type="entry name" value="PAS"/>
    <property type="match status" value="3"/>
</dbReference>
<dbReference type="InterPro" id="IPR036890">
    <property type="entry name" value="HATPase_C_sf"/>
</dbReference>
<dbReference type="EC" id="2.7.13.3" evidence="3"/>
<dbReference type="Gene3D" id="3.30.565.10">
    <property type="entry name" value="Histidine kinase-like ATPase, C-terminal domain"/>
    <property type="match status" value="1"/>
</dbReference>
<evidence type="ECO:0000256" key="14">
    <source>
        <dbReference type="PROSITE-ProRule" id="PRU00169"/>
    </source>
</evidence>